<feature type="coiled-coil region" evidence="18">
    <location>
        <begin position="752"/>
        <end position="779"/>
    </location>
</feature>
<dbReference type="Pfam" id="PF00072">
    <property type="entry name" value="Response_reg"/>
    <property type="match status" value="1"/>
</dbReference>
<dbReference type="InterPro" id="IPR005467">
    <property type="entry name" value="His_kinase_dom"/>
</dbReference>
<dbReference type="Pfam" id="PF08447">
    <property type="entry name" value="PAS_3"/>
    <property type="match status" value="1"/>
</dbReference>
<dbReference type="Gene3D" id="3.40.50.2300">
    <property type="match status" value="1"/>
</dbReference>
<keyword evidence="5 17" id="KW-0597">Phosphoprotein</keyword>
<dbReference type="FunFam" id="3.30.565.10:FF:000010">
    <property type="entry name" value="Sensor histidine kinase RcsC"/>
    <property type="match status" value="1"/>
</dbReference>
<keyword evidence="18" id="KW-0175">Coiled coil</keyword>
<dbReference type="Gene3D" id="3.30.565.10">
    <property type="entry name" value="Histidine kinase-like ATPase, C-terminal domain"/>
    <property type="match status" value="1"/>
</dbReference>
<dbReference type="InterPro" id="IPR004358">
    <property type="entry name" value="Sig_transdc_His_kin-like_C"/>
</dbReference>
<dbReference type="RefSeq" id="WP_250722495.1">
    <property type="nucleotide sequence ID" value="NZ_CP098400.1"/>
</dbReference>
<evidence type="ECO:0000259" key="20">
    <source>
        <dbReference type="PROSITE" id="PS50109"/>
    </source>
</evidence>
<evidence type="ECO:0000256" key="3">
    <source>
        <dbReference type="ARBA" id="ARBA00012438"/>
    </source>
</evidence>
<dbReference type="PROSITE" id="PS50113">
    <property type="entry name" value="PAC"/>
    <property type="match status" value="2"/>
</dbReference>
<feature type="domain" description="PAC" evidence="23">
    <location>
        <begin position="403"/>
        <end position="454"/>
    </location>
</feature>
<evidence type="ECO:0000256" key="7">
    <source>
        <dbReference type="ARBA" id="ARBA00022692"/>
    </source>
</evidence>
<evidence type="ECO:0000256" key="19">
    <source>
        <dbReference type="SAM" id="Phobius"/>
    </source>
</evidence>
<evidence type="ECO:0000256" key="5">
    <source>
        <dbReference type="ARBA" id="ARBA00022553"/>
    </source>
</evidence>
<evidence type="ECO:0000256" key="9">
    <source>
        <dbReference type="ARBA" id="ARBA00022777"/>
    </source>
</evidence>
<feature type="domain" description="PAC" evidence="23">
    <location>
        <begin position="532"/>
        <end position="584"/>
    </location>
</feature>
<dbReference type="Pfam" id="PF08448">
    <property type="entry name" value="PAS_4"/>
    <property type="match status" value="1"/>
</dbReference>
<dbReference type="InterPro" id="IPR008207">
    <property type="entry name" value="Sig_transdc_His_kin_Hpt_dom"/>
</dbReference>
<evidence type="ECO:0000256" key="12">
    <source>
        <dbReference type="ARBA" id="ARBA00023012"/>
    </source>
</evidence>
<dbReference type="InterPro" id="IPR003594">
    <property type="entry name" value="HATPase_dom"/>
</dbReference>
<evidence type="ECO:0000256" key="17">
    <source>
        <dbReference type="PROSITE-ProRule" id="PRU00169"/>
    </source>
</evidence>
<feature type="domain" description="PAS" evidence="22">
    <location>
        <begin position="455"/>
        <end position="529"/>
    </location>
</feature>
<evidence type="ECO:0000256" key="15">
    <source>
        <dbReference type="ARBA" id="ARBA00068150"/>
    </source>
</evidence>
<dbReference type="SUPFAM" id="SSF52172">
    <property type="entry name" value="CheY-like"/>
    <property type="match status" value="2"/>
</dbReference>
<dbReference type="EC" id="2.7.13.3" evidence="3"/>
<keyword evidence="10 25" id="KW-0067">ATP-binding</keyword>
<dbReference type="SMART" id="SM00091">
    <property type="entry name" value="PAS"/>
    <property type="match status" value="3"/>
</dbReference>
<dbReference type="InterPro" id="IPR035965">
    <property type="entry name" value="PAS-like_dom_sf"/>
</dbReference>
<evidence type="ECO:0000259" key="22">
    <source>
        <dbReference type="PROSITE" id="PS50112"/>
    </source>
</evidence>
<evidence type="ECO:0000256" key="1">
    <source>
        <dbReference type="ARBA" id="ARBA00000085"/>
    </source>
</evidence>
<evidence type="ECO:0000256" key="14">
    <source>
        <dbReference type="ARBA" id="ARBA00064003"/>
    </source>
</evidence>
<evidence type="ECO:0000256" key="4">
    <source>
        <dbReference type="ARBA" id="ARBA00022475"/>
    </source>
</evidence>
<dbReference type="Proteomes" id="UP001056426">
    <property type="component" value="Chromosome"/>
</dbReference>
<dbReference type="Pfam" id="PF00512">
    <property type="entry name" value="HisKA"/>
    <property type="match status" value="1"/>
</dbReference>
<evidence type="ECO:0000313" key="26">
    <source>
        <dbReference type="Proteomes" id="UP001056426"/>
    </source>
</evidence>
<dbReference type="CDD" id="cd00088">
    <property type="entry name" value="HPT"/>
    <property type="match status" value="1"/>
</dbReference>
<dbReference type="InterPro" id="IPR036890">
    <property type="entry name" value="HATPase_C_sf"/>
</dbReference>
<keyword evidence="7 19" id="KW-0812">Transmembrane</keyword>
<evidence type="ECO:0000256" key="11">
    <source>
        <dbReference type="ARBA" id="ARBA00022989"/>
    </source>
</evidence>
<dbReference type="PROSITE" id="PS50112">
    <property type="entry name" value="PAS"/>
    <property type="match status" value="2"/>
</dbReference>
<comment type="catalytic activity">
    <reaction evidence="1">
        <text>ATP + protein L-histidine = ADP + protein N-phospho-L-histidine.</text>
        <dbReference type="EC" id="2.7.13.3"/>
    </reaction>
</comment>
<evidence type="ECO:0000256" key="18">
    <source>
        <dbReference type="SAM" id="Coils"/>
    </source>
</evidence>
<dbReference type="Pfam" id="PF01627">
    <property type="entry name" value="Hpt"/>
    <property type="match status" value="1"/>
</dbReference>
<dbReference type="Pfam" id="PF01590">
    <property type="entry name" value="GAF"/>
    <property type="match status" value="1"/>
</dbReference>
<dbReference type="PANTHER" id="PTHR45339:SF1">
    <property type="entry name" value="HYBRID SIGNAL TRANSDUCTION HISTIDINE KINASE J"/>
    <property type="match status" value="1"/>
</dbReference>
<dbReference type="SMART" id="SM00086">
    <property type="entry name" value="PAC"/>
    <property type="match status" value="2"/>
</dbReference>
<evidence type="ECO:0000259" key="21">
    <source>
        <dbReference type="PROSITE" id="PS50110"/>
    </source>
</evidence>
<keyword evidence="6" id="KW-0808">Transferase</keyword>
<evidence type="ECO:0000256" key="2">
    <source>
        <dbReference type="ARBA" id="ARBA00004651"/>
    </source>
</evidence>
<dbReference type="SMART" id="SM00387">
    <property type="entry name" value="HATPase_c"/>
    <property type="match status" value="1"/>
</dbReference>
<reference evidence="25" key="1">
    <citation type="submission" date="2022-05" db="EMBL/GenBank/DDBJ databases">
        <authorList>
            <person name="Sun X."/>
        </authorList>
    </citation>
    <scope>NUCLEOTIDE SEQUENCE</scope>
    <source>
        <strain evidence="25">Ai-910</strain>
    </source>
</reference>
<dbReference type="SUPFAM" id="SSF47384">
    <property type="entry name" value="Homodimeric domain of signal transducing histidine kinase"/>
    <property type="match status" value="1"/>
</dbReference>
<dbReference type="CDD" id="cd00130">
    <property type="entry name" value="PAS"/>
    <property type="match status" value="2"/>
</dbReference>
<protein>
    <recommendedName>
        <fullName evidence="15">Sensory/regulatory protein RpfC</fullName>
        <ecNumber evidence="3">2.7.13.3</ecNumber>
    </recommendedName>
</protein>
<feature type="domain" description="Histidine kinase" evidence="20">
    <location>
        <begin position="779"/>
        <end position="1000"/>
    </location>
</feature>
<dbReference type="CDD" id="cd16922">
    <property type="entry name" value="HATPase_EvgS-ArcB-TorS-like"/>
    <property type="match status" value="1"/>
</dbReference>
<dbReference type="PROSITE" id="PS50894">
    <property type="entry name" value="HPT"/>
    <property type="match status" value="1"/>
</dbReference>
<keyword evidence="11 19" id="KW-1133">Transmembrane helix</keyword>
<dbReference type="Pfam" id="PF02518">
    <property type="entry name" value="HATPase_c"/>
    <property type="match status" value="1"/>
</dbReference>
<dbReference type="NCBIfam" id="TIGR00229">
    <property type="entry name" value="sensory_box"/>
    <property type="match status" value="2"/>
</dbReference>
<dbReference type="PRINTS" id="PR00344">
    <property type="entry name" value="BCTRLSENSOR"/>
</dbReference>
<evidence type="ECO:0000313" key="25">
    <source>
        <dbReference type="EMBL" id="URW78985.1"/>
    </source>
</evidence>
<dbReference type="InterPro" id="IPR013656">
    <property type="entry name" value="PAS_4"/>
</dbReference>
<dbReference type="Gene3D" id="3.30.450.20">
    <property type="entry name" value="PAS domain"/>
    <property type="match status" value="2"/>
</dbReference>
<dbReference type="CDD" id="cd00082">
    <property type="entry name" value="HisKA"/>
    <property type="match status" value="1"/>
</dbReference>
<dbReference type="KEGG" id="alkq:M9189_08975"/>
<evidence type="ECO:0000256" key="6">
    <source>
        <dbReference type="ARBA" id="ARBA00022679"/>
    </source>
</evidence>
<evidence type="ECO:0000256" key="8">
    <source>
        <dbReference type="ARBA" id="ARBA00022741"/>
    </source>
</evidence>
<keyword evidence="4" id="KW-1003">Cell membrane</keyword>
<dbReference type="SUPFAM" id="SSF55781">
    <property type="entry name" value="GAF domain-like"/>
    <property type="match status" value="1"/>
</dbReference>
<dbReference type="Gene3D" id="3.30.450.40">
    <property type="match status" value="1"/>
</dbReference>
<dbReference type="CDD" id="cd17546">
    <property type="entry name" value="REC_hyHK_CKI1_RcsC-like"/>
    <property type="match status" value="1"/>
</dbReference>
<dbReference type="FunFam" id="1.10.287.130:FF:000002">
    <property type="entry name" value="Two-component osmosensing histidine kinase"/>
    <property type="match status" value="1"/>
</dbReference>
<proteinExistence type="predicted"/>
<gene>
    <name evidence="25" type="ORF">M9189_08975</name>
</gene>
<keyword evidence="12" id="KW-0902">Two-component regulatory system</keyword>
<dbReference type="PROSITE" id="PS50109">
    <property type="entry name" value="HIS_KIN"/>
    <property type="match status" value="1"/>
</dbReference>
<organism evidence="25 26">
    <name type="scientific">Xiashengella succiniciproducens</name>
    <dbReference type="NCBI Taxonomy" id="2949635"/>
    <lineage>
        <taxon>Bacteria</taxon>
        <taxon>Pseudomonadati</taxon>
        <taxon>Bacteroidota</taxon>
        <taxon>Bacteroidia</taxon>
        <taxon>Marinilabiliales</taxon>
        <taxon>Marinilabiliaceae</taxon>
        <taxon>Xiashengella</taxon>
    </lineage>
</organism>
<evidence type="ECO:0000259" key="23">
    <source>
        <dbReference type="PROSITE" id="PS50113"/>
    </source>
</evidence>
<feature type="domain" description="Response regulatory" evidence="21">
    <location>
        <begin position="1165"/>
        <end position="1285"/>
    </location>
</feature>
<evidence type="ECO:0000256" key="16">
    <source>
        <dbReference type="PROSITE-ProRule" id="PRU00110"/>
    </source>
</evidence>
<keyword evidence="8" id="KW-0547">Nucleotide-binding</keyword>
<dbReference type="SMART" id="SM00388">
    <property type="entry name" value="HisKA"/>
    <property type="match status" value="1"/>
</dbReference>
<reference evidence="25" key="2">
    <citation type="submission" date="2022-06" db="EMBL/GenBank/DDBJ databases">
        <title>Xiashengella guii gen. nov. sp. nov., a bacterium isolated form anaerobic digestion tank.</title>
        <authorList>
            <person name="Huang H."/>
        </authorList>
    </citation>
    <scope>NUCLEOTIDE SEQUENCE</scope>
    <source>
        <strain evidence="25">Ai-910</strain>
    </source>
</reference>
<sequence>MLIRSIKTSNSSISRKVFRGFIIILLMLLLVSAATIYGFQRLNHWIESTEKVDQLLRRIYLARIETRSFSFYSETTDISVVDSLINEINNALEDARNTRLYSKSRTELEPVDEWIDKFHSYWFKFISLHDKRLRTEQRMDSLFHRIFLAAQEPLPRPPAGSALAKGDGVHNELLFQLLHIEAIEKEIWDYPRVVVSPDSVRMVFQRIRALIPPEDIVAPGSHAGQVLKSLSRDLSAYQNETLELAKAIYELKEAEDMLVDSSLAVQKTVEDANNYHNQAMKDWSRWSLWIIMIIIVSSIAFGFIMAILYIIRVAGEEKLREAKDKQLEENRKLLNDVINNSASLIYVKDLTGRYTLVNQPMEELLGIEAHRIIGRTDEEVFPPEYALLISSNDKEVIKTGKPIQVEEYMESSSGRRTFLSNKFPIQNQDGEVVSIVGVSTDITELRKALSDLERSRENYRNIVSNVPGVVYICQNDAMRTMLFISGGVEKLVGLGINSFIKEGQSLIPFIEREDEIKVREIIRQAVLRQRPYEMEYRIRDLMGNRKWVYEKGMPVYEPDSTKVTLQGVIIDITAQKEALSELMLRDRLLESVTEAVKELIANDDPNEALVRALSVMSAGADVDRAFVFANKQGGSNSKVFIEHLVEIDRSVLAPINRTNFEPVPYDSVSTTWYHRFTHGKEVAENYRTASPAEASFMKSMNLSSIMLVPVFMKDRFWGFLGFGNNNLPGNWNESHITLFKAFAATLGIVLMRNESAIELQKAKEAAEAATRAKSDFLARMSHEIRTPLNAIIGWTHLGIEKMESSEHSGYLKRIQSSSRSLLGIINDILDFSKIEAGRLDLEHIDFDLESVLQNLADIVYFRAYEKGLNLIFNCDPQVPLDLIGDPMRIEQVLVNLVNNAIKFTDQGEVIVNISLKSEDEGKAELLFAVSDTGIGLKDDQKANLFKAFTQADVSITRKYGGTGLGLAICKRLTNLMGGTIWVESEYGSGSTFFFTVKADMQKVQKKEQMRKAFESDGELVLVADAGRTTSNAFRKMLQYFGFNARAVNSRKDLQVELENVRKLDPFRILFLDTNIFGADNVLALERLDKYKDCFEHLVLFCTPFNETDLKRLVENTNIVLLNKPVNYTLLFDAIMDVLGGGVAGEGHAPRRKLYRDMIRERKPLRVLVVDDTASNRVLAMELLAMASIKSDVVSGGKEAIDLALSYKGKCPYDLVLMDINMPEMDGFEATRKLREVAGWKDIPIAAMTADAFADVEPKCRQAGMNDMVAKPIDPEDMFKVIYRLVFGPEEVDTEVTGVEDETVVYDFPELEGLNVQAGIKRMGGRSDLYKRLLRGFCHDYRQFEDNYRELEKAGNTEGIRRMLHSLKGMAGTMEASIIYPLSIQTEKAYKENDPQFESLFADLVRELNLMIDRLENL</sequence>
<dbReference type="InterPro" id="IPR003661">
    <property type="entry name" value="HisK_dim/P_dom"/>
</dbReference>
<feature type="modified residue" description="4-aspartylphosphate" evidence="17">
    <location>
        <position position="1218"/>
    </location>
</feature>
<dbReference type="SMART" id="SM00448">
    <property type="entry name" value="REC"/>
    <property type="match status" value="1"/>
</dbReference>
<dbReference type="SUPFAM" id="SSF55785">
    <property type="entry name" value="PYP-like sensor domain (PAS domain)"/>
    <property type="match status" value="2"/>
</dbReference>
<dbReference type="EMBL" id="CP098400">
    <property type="protein sequence ID" value="URW78985.1"/>
    <property type="molecule type" value="Genomic_DNA"/>
</dbReference>
<feature type="modified residue" description="Phosphohistidine" evidence="16">
    <location>
        <position position="1364"/>
    </location>
</feature>
<dbReference type="InterPro" id="IPR000700">
    <property type="entry name" value="PAS-assoc_C"/>
</dbReference>
<evidence type="ECO:0000256" key="13">
    <source>
        <dbReference type="ARBA" id="ARBA00023136"/>
    </source>
</evidence>
<comment type="subcellular location">
    <subcellularLocation>
        <location evidence="2">Cell membrane</location>
        <topology evidence="2">Multi-pass membrane protein</topology>
    </subcellularLocation>
</comment>
<dbReference type="InterPro" id="IPR036097">
    <property type="entry name" value="HisK_dim/P_sf"/>
</dbReference>
<feature type="domain" description="HPt" evidence="24">
    <location>
        <begin position="1325"/>
        <end position="1417"/>
    </location>
</feature>
<feature type="domain" description="PAS" evidence="22">
    <location>
        <begin position="330"/>
        <end position="400"/>
    </location>
</feature>
<feature type="transmembrane region" description="Helical" evidence="19">
    <location>
        <begin position="286"/>
        <end position="311"/>
    </location>
</feature>
<dbReference type="InterPro" id="IPR029016">
    <property type="entry name" value="GAF-like_dom_sf"/>
</dbReference>
<dbReference type="Gene3D" id="1.20.120.160">
    <property type="entry name" value="HPT domain"/>
    <property type="match status" value="1"/>
</dbReference>
<accession>A0A9J6ZMQ5</accession>
<dbReference type="InterPro" id="IPR001789">
    <property type="entry name" value="Sig_transdc_resp-reg_receiver"/>
</dbReference>
<dbReference type="InterPro" id="IPR036641">
    <property type="entry name" value="HPT_dom_sf"/>
</dbReference>
<dbReference type="SUPFAM" id="SSF55874">
    <property type="entry name" value="ATPase domain of HSP90 chaperone/DNA topoisomerase II/histidine kinase"/>
    <property type="match status" value="1"/>
</dbReference>
<keyword evidence="9" id="KW-0418">Kinase</keyword>
<comment type="subunit">
    <text evidence="14">At low DSF concentrations, interacts with RpfF.</text>
</comment>
<evidence type="ECO:0000256" key="10">
    <source>
        <dbReference type="ARBA" id="ARBA00022840"/>
    </source>
</evidence>
<dbReference type="InterPro" id="IPR013655">
    <property type="entry name" value="PAS_fold_3"/>
</dbReference>
<dbReference type="GO" id="GO:0005524">
    <property type="term" value="F:ATP binding"/>
    <property type="evidence" value="ECO:0007669"/>
    <property type="project" value="UniProtKB-KW"/>
</dbReference>
<dbReference type="InterPro" id="IPR011006">
    <property type="entry name" value="CheY-like_superfamily"/>
</dbReference>
<dbReference type="InterPro" id="IPR000014">
    <property type="entry name" value="PAS"/>
</dbReference>
<evidence type="ECO:0000259" key="24">
    <source>
        <dbReference type="PROSITE" id="PS50894"/>
    </source>
</evidence>
<dbReference type="GO" id="GO:0005886">
    <property type="term" value="C:plasma membrane"/>
    <property type="evidence" value="ECO:0007669"/>
    <property type="project" value="UniProtKB-SubCell"/>
</dbReference>
<dbReference type="SUPFAM" id="SSF47226">
    <property type="entry name" value="Histidine-containing phosphotransfer domain, HPT domain"/>
    <property type="match status" value="1"/>
</dbReference>
<dbReference type="PANTHER" id="PTHR45339">
    <property type="entry name" value="HYBRID SIGNAL TRANSDUCTION HISTIDINE KINASE J"/>
    <property type="match status" value="1"/>
</dbReference>
<dbReference type="PROSITE" id="PS50110">
    <property type="entry name" value="RESPONSE_REGULATORY"/>
    <property type="match status" value="1"/>
</dbReference>
<keyword evidence="26" id="KW-1185">Reference proteome</keyword>
<dbReference type="Gene3D" id="1.10.287.130">
    <property type="match status" value="1"/>
</dbReference>
<keyword evidence="13 19" id="KW-0472">Membrane</keyword>
<feature type="transmembrane region" description="Helical" evidence="19">
    <location>
        <begin position="20"/>
        <end position="39"/>
    </location>
</feature>
<dbReference type="InterPro" id="IPR001610">
    <property type="entry name" value="PAC"/>
</dbReference>
<dbReference type="GO" id="GO:0000155">
    <property type="term" value="F:phosphorelay sensor kinase activity"/>
    <property type="evidence" value="ECO:0007669"/>
    <property type="project" value="InterPro"/>
</dbReference>
<name>A0A9J6ZMQ5_9BACT</name>
<dbReference type="InterPro" id="IPR003018">
    <property type="entry name" value="GAF"/>
</dbReference>